<keyword evidence="16" id="KW-1185">Reference proteome</keyword>
<evidence type="ECO:0000256" key="7">
    <source>
        <dbReference type="ARBA" id="ARBA00022692"/>
    </source>
</evidence>
<evidence type="ECO:0000256" key="4">
    <source>
        <dbReference type="ARBA" id="ARBA00022448"/>
    </source>
</evidence>
<evidence type="ECO:0000259" key="14">
    <source>
        <dbReference type="Pfam" id="PF01292"/>
    </source>
</evidence>
<dbReference type="GO" id="GO:0046872">
    <property type="term" value="F:metal ion binding"/>
    <property type="evidence" value="ECO:0007669"/>
    <property type="project" value="UniProtKB-KW"/>
</dbReference>
<dbReference type="AlphaFoldDB" id="A0A0H2YYS2"/>
<feature type="transmembrane region" description="Helical" evidence="13">
    <location>
        <begin position="63"/>
        <end position="82"/>
    </location>
</feature>
<keyword evidence="10 13" id="KW-1133">Transmembrane helix</keyword>
<evidence type="ECO:0000256" key="2">
    <source>
        <dbReference type="ARBA" id="ARBA00004651"/>
    </source>
</evidence>
<sequence length="223" mass="26137">MTRREIMSKSKMIVRTKFIDRACHWTVVICFFLVALSGISFFFPTLQWLTQTFGTPQMGRILHPFFGIAIFVALMFMFVRFVHHNIPDKKDIPWLLNIVEVLKGNEHKVADVGKYNAGQKMMFWSIMSMIFVLLVTGVIIWRPYFAQYFPIQVVRYSLLIHAAAGIILIHAILIHMYMAFWVKGSIKGMIEGKVSRRWAKKHHPRWYREIEKAEAKKESEEGL</sequence>
<evidence type="ECO:0000256" key="9">
    <source>
        <dbReference type="ARBA" id="ARBA00022982"/>
    </source>
</evidence>
<comment type="similarity">
    <text evidence="3">Belongs to the formate dehydrogenase gamma subunit family.</text>
</comment>
<keyword evidence="9" id="KW-0249">Electron transport</keyword>
<protein>
    <submittedName>
        <fullName evidence="15">Formate dehydrogenase-N gamma subunit</fullName>
    </submittedName>
</protein>
<dbReference type="InterPro" id="IPR006471">
    <property type="entry name" value="Formate_DH_gsu"/>
</dbReference>
<evidence type="ECO:0000256" key="11">
    <source>
        <dbReference type="ARBA" id="ARBA00023004"/>
    </source>
</evidence>
<dbReference type="InterPro" id="IPR016174">
    <property type="entry name" value="Di-haem_cyt_TM"/>
</dbReference>
<evidence type="ECO:0000313" key="16">
    <source>
        <dbReference type="Proteomes" id="UP000008216"/>
    </source>
</evidence>
<evidence type="ECO:0000256" key="10">
    <source>
        <dbReference type="ARBA" id="ARBA00022989"/>
    </source>
</evidence>
<dbReference type="PANTHER" id="PTHR30074:SF5">
    <property type="entry name" value="FORMATE DEHYDROGENASE, NITRATE-INDUCIBLE, CYTOCHROME B556(FDN) SUBUNIT"/>
    <property type="match status" value="1"/>
</dbReference>
<evidence type="ECO:0000256" key="3">
    <source>
        <dbReference type="ARBA" id="ARBA00010747"/>
    </source>
</evidence>
<evidence type="ECO:0000256" key="1">
    <source>
        <dbReference type="ARBA" id="ARBA00001971"/>
    </source>
</evidence>
<evidence type="ECO:0000256" key="6">
    <source>
        <dbReference type="ARBA" id="ARBA00022617"/>
    </source>
</evidence>
<dbReference type="GO" id="GO:0022904">
    <property type="term" value="P:respiratory electron transport chain"/>
    <property type="evidence" value="ECO:0007669"/>
    <property type="project" value="InterPro"/>
</dbReference>
<comment type="subcellular location">
    <subcellularLocation>
        <location evidence="2">Cell membrane</location>
        <topology evidence="2">Multi-pass membrane protein</topology>
    </subcellularLocation>
</comment>
<organism evidence="15 16">
    <name type="scientific">Escherichia coli O1:K1 / APEC</name>
    <dbReference type="NCBI Taxonomy" id="405955"/>
    <lineage>
        <taxon>Bacteria</taxon>
        <taxon>Pseudomonadati</taxon>
        <taxon>Pseudomonadota</taxon>
        <taxon>Gammaproteobacteria</taxon>
        <taxon>Enterobacterales</taxon>
        <taxon>Enterobacteriaceae</taxon>
        <taxon>Escherichia</taxon>
    </lineage>
</organism>
<accession>A0A0H2YYS2</accession>
<dbReference type="Gene3D" id="1.20.950.20">
    <property type="entry name" value="Transmembrane di-heme cytochromes, Chain C"/>
    <property type="match status" value="1"/>
</dbReference>
<dbReference type="GO" id="GO:0015944">
    <property type="term" value="P:formate oxidation"/>
    <property type="evidence" value="ECO:0007669"/>
    <property type="project" value="TreeGrafter"/>
</dbReference>
<feature type="transmembrane region" description="Helical" evidence="13">
    <location>
        <begin position="123"/>
        <end position="144"/>
    </location>
</feature>
<dbReference type="FunFam" id="1.20.950.20:FF:000002">
    <property type="entry name" value="Formate dehydrogenase cytochrome b556 subunit"/>
    <property type="match status" value="1"/>
</dbReference>
<dbReference type="GO" id="GO:0009061">
    <property type="term" value="P:anaerobic respiration"/>
    <property type="evidence" value="ECO:0007669"/>
    <property type="project" value="UniProtKB-ARBA"/>
</dbReference>
<dbReference type="GO" id="GO:0009326">
    <property type="term" value="C:formate dehydrogenase complex"/>
    <property type="evidence" value="ECO:0007669"/>
    <property type="project" value="InterPro"/>
</dbReference>
<dbReference type="InterPro" id="IPR051817">
    <property type="entry name" value="FDH_cytochrome_b556_subunit"/>
</dbReference>
<proteinExistence type="inferred from homology"/>
<dbReference type="InterPro" id="IPR011577">
    <property type="entry name" value="Cyt_b561_bac/Ni-Hgenase"/>
</dbReference>
<keyword evidence="4" id="KW-0813">Transport</keyword>
<keyword evidence="12 13" id="KW-0472">Membrane</keyword>
<dbReference type="Pfam" id="PF01292">
    <property type="entry name" value="Ni_hydr_CYTB"/>
    <property type="match status" value="1"/>
</dbReference>
<name>A0A0H2YYS2_ECOK1</name>
<feature type="domain" description="Cytochrome b561 bacterial/Ni-hydrogenase" evidence="14">
    <location>
        <begin position="21"/>
        <end position="192"/>
    </location>
</feature>
<evidence type="ECO:0000256" key="8">
    <source>
        <dbReference type="ARBA" id="ARBA00022723"/>
    </source>
</evidence>
<dbReference type="NCBIfam" id="NF007558">
    <property type="entry name" value="PRK10179.1"/>
    <property type="match status" value="1"/>
</dbReference>
<keyword evidence="11" id="KW-0408">Iron</keyword>
<reference evidence="15 16" key="1">
    <citation type="journal article" date="2007" name="J. Bacteriol.">
        <title>The genome sequence of avian pathogenic Escherichia coli strain O1:K1:H7 shares strong similarities with human extraintestinal pathogenic E. coli genomes.</title>
        <authorList>
            <person name="Johnson T.J."/>
            <person name="Kariyawasam S."/>
            <person name="Wannemuehler Y."/>
            <person name="Mangiamele P."/>
            <person name="Johnson S.J."/>
            <person name="Doetkott C."/>
            <person name="Skyberg J.A."/>
            <person name="Lynne A.M."/>
            <person name="Johnson J.R."/>
            <person name="Nolan L.K."/>
        </authorList>
    </citation>
    <scope>NUCLEOTIDE SEQUENCE [LARGE SCALE GENOMIC DNA]</scope>
    <source>
        <strain evidence="15">APEC O1</strain>
    </source>
</reference>
<dbReference type="GO" id="GO:0009055">
    <property type="term" value="F:electron transfer activity"/>
    <property type="evidence" value="ECO:0007669"/>
    <property type="project" value="InterPro"/>
</dbReference>
<dbReference type="SUPFAM" id="SSF81342">
    <property type="entry name" value="Transmembrane di-heme cytochromes"/>
    <property type="match status" value="1"/>
</dbReference>
<comment type="cofactor">
    <cofactor evidence="1">
        <name>heme</name>
        <dbReference type="ChEBI" id="CHEBI:30413"/>
    </cofactor>
</comment>
<dbReference type="GO" id="GO:0008863">
    <property type="term" value="F:formate dehydrogenase (NAD+) activity"/>
    <property type="evidence" value="ECO:0007669"/>
    <property type="project" value="InterPro"/>
</dbReference>
<evidence type="ECO:0000256" key="13">
    <source>
        <dbReference type="SAM" id="Phobius"/>
    </source>
</evidence>
<feature type="transmembrane region" description="Helical" evidence="13">
    <location>
        <begin position="21"/>
        <end position="43"/>
    </location>
</feature>
<keyword evidence="7 13" id="KW-0812">Transmembrane</keyword>
<dbReference type="NCBIfam" id="TIGR01583">
    <property type="entry name" value="formate-DH-gamm"/>
    <property type="match status" value="1"/>
</dbReference>
<dbReference type="GO" id="GO:0036397">
    <property type="term" value="F:formate dehydrogenase (quinone) activity"/>
    <property type="evidence" value="ECO:0007669"/>
    <property type="project" value="TreeGrafter"/>
</dbReference>
<dbReference type="EMBL" id="CP000468">
    <property type="protein sequence ID" value="ABJ00911.1"/>
    <property type="molecule type" value="Genomic_DNA"/>
</dbReference>
<feature type="transmembrane region" description="Helical" evidence="13">
    <location>
        <begin position="156"/>
        <end position="180"/>
    </location>
</feature>
<keyword evidence="8" id="KW-0479">Metal-binding</keyword>
<gene>
    <name evidence="15" type="primary">fdnI</name>
    <name evidence="15" type="ORF">APECO1_611</name>
</gene>
<evidence type="ECO:0000256" key="12">
    <source>
        <dbReference type="ARBA" id="ARBA00023136"/>
    </source>
</evidence>
<dbReference type="KEGG" id="ecv:APECO1_611"/>
<dbReference type="HOGENOM" id="CLU_091368_1_1_6"/>
<keyword evidence="6" id="KW-0349">Heme</keyword>
<evidence type="ECO:0000256" key="5">
    <source>
        <dbReference type="ARBA" id="ARBA00022475"/>
    </source>
</evidence>
<dbReference type="Proteomes" id="UP000008216">
    <property type="component" value="Chromosome"/>
</dbReference>
<keyword evidence="5" id="KW-1003">Cell membrane</keyword>
<evidence type="ECO:0000313" key="15">
    <source>
        <dbReference type="EMBL" id="ABJ00911.1"/>
    </source>
</evidence>
<dbReference type="PANTHER" id="PTHR30074">
    <property type="entry name" value="FORMATE DEHYDROGENASE, NITRATE-INDUCIBLE, CYTOCHROME B556 FDN SUBUNIT"/>
    <property type="match status" value="1"/>
</dbReference>
<dbReference type="GO" id="GO:0005886">
    <property type="term" value="C:plasma membrane"/>
    <property type="evidence" value="ECO:0007669"/>
    <property type="project" value="UniProtKB-SubCell"/>
</dbReference>